<dbReference type="PANTHER" id="PTHR43689">
    <property type="entry name" value="HYDROLASE"/>
    <property type="match status" value="1"/>
</dbReference>
<dbReference type="InterPro" id="IPR029058">
    <property type="entry name" value="AB_hydrolase_fold"/>
</dbReference>
<name>A0ABQ1J3C1_9SPHN</name>
<keyword evidence="3" id="KW-1185">Reference proteome</keyword>
<organism evidence="2 3">
    <name type="scientific">Blastomonas aquatica</name>
    <dbReference type="NCBI Taxonomy" id="1510276"/>
    <lineage>
        <taxon>Bacteria</taxon>
        <taxon>Pseudomonadati</taxon>
        <taxon>Pseudomonadota</taxon>
        <taxon>Alphaproteobacteria</taxon>
        <taxon>Sphingomonadales</taxon>
        <taxon>Sphingomonadaceae</taxon>
        <taxon>Blastomonas</taxon>
    </lineage>
</organism>
<evidence type="ECO:0000259" key="1">
    <source>
        <dbReference type="Pfam" id="PF00561"/>
    </source>
</evidence>
<reference evidence="3" key="1">
    <citation type="journal article" date="2019" name="Int. J. Syst. Evol. Microbiol.">
        <title>The Global Catalogue of Microorganisms (GCM) 10K type strain sequencing project: providing services to taxonomists for standard genome sequencing and annotation.</title>
        <authorList>
            <consortium name="The Broad Institute Genomics Platform"/>
            <consortium name="The Broad Institute Genome Sequencing Center for Infectious Disease"/>
            <person name="Wu L."/>
            <person name="Ma J."/>
        </authorList>
    </citation>
    <scope>NUCLEOTIDE SEQUENCE [LARGE SCALE GENOMIC DNA]</scope>
    <source>
        <strain evidence="3">CGMCC 1.12851</strain>
    </source>
</reference>
<feature type="domain" description="AB hydrolase-1" evidence="1">
    <location>
        <begin position="66"/>
        <end position="308"/>
    </location>
</feature>
<comment type="caution">
    <text evidence="2">The sequence shown here is derived from an EMBL/GenBank/DDBJ whole genome shotgun (WGS) entry which is preliminary data.</text>
</comment>
<dbReference type="Gene3D" id="3.40.50.1820">
    <property type="entry name" value="alpha/beta hydrolase"/>
    <property type="match status" value="1"/>
</dbReference>
<sequence length="323" mass="34373">MSKSPFGKFNSSRGGTVAGAIGMLAGTAVLNRLLADRAEHKHPQIGSLVWVDGVPVHYLERGSGSPIVLVHGVGSLIQDFVTSGLMDMLAQSHRVIAFDRPGYGYTPRPRKTDWTPEEQANLLVGACTALGIAKPMVVGHSWGTLVALGWALEHPDRISSLALLSGYYYPTSRPDSALMAVLGSPVFGDVWGNTLAPLQSRLTGPLGNKMVFSPASPTDTFLSEMPFELILRPSQLRATAKDSGQMPASAARLSKRYGELKLPISIVWGDGDKLVKQGDQSAKLAIQLPHASAIEMEGVGHMVHHTDPQAVASAIEALARQSG</sequence>
<dbReference type="InterPro" id="IPR000639">
    <property type="entry name" value="Epox_hydrolase-like"/>
</dbReference>
<dbReference type="SUPFAM" id="SSF53474">
    <property type="entry name" value="alpha/beta-Hydrolases"/>
    <property type="match status" value="1"/>
</dbReference>
<dbReference type="Proteomes" id="UP000614261">
    <property type="component" value="Unassembled WGS sequence"/>
</dbReference>
<dbReference type="GO" id="GO:0016787">
    <property type="term" value="F:hydrolase activity"/>
    <property type="evidence" value="ECO:0007669"/>
    <property type="project" value="UniProtKB-KW"/>
</dbReference>
<accession>A0ABQ1J3C1</accession>
<proteinExistence type="predicted"/>
<dbReference type="Pfam" id="PF00561">
    <property type="entry name" value="Abhydrolase_1"/>
    <property type="match status" value="1"/>
</dbReference>
<evidence type="ECO:0000313" key="3">
    <source>
        <dbReference type="Proteomes" id="UP000614261"/>
    </source>
</evidence>
<dbReference type="PRINTS" id="PR00111">
    <property type="entry name" value="ABHYDROLASE"/>
</dbReference>
<protein>
    <submittedName>
        <fullName evidence="2">Alpha/beta hydrolase</fullName>
    </submittedName>
</protein>
<dbReference type="PRINTS" id="PR00412">
    <property type="entry name" value="EPOXHYDRLASE"/>
</dbReference>
<dbReference type="PANTHER" id="PTHR43689:SF8">
    <property type="entry name" value="ALPHA_BETA-HYDROLASES SUPERFAMILY PROTEIN"/>
    <property type="match status" value="1"/>
</dbReference>
<dbReference type="EMBL" id="BMGD01000002">
    <property type="protein sequence ID" value="GGB56838.1"/>
    <property type="molecule type" value="Genomic_DNA"/>
</dbReference>
<gene>
    <name evidence="2" type="ORF">GCM10010833_09460</name>
</gene>
<keyword evidence="2" id="KW-0378">Hydrolase</keyword>
<dbReference type="InterPro" id="IPR000073">
    <property type="entry name" value="AB_hydrolase_1"/>
</dbReference>
<evidence type="ECO:0000313" key="2">
    <source>
        <dbReference type="EMBL" id="GGB56838.1"/>
    </source>
</evidence>